<dbReference type="InterPro" id="IPR015943">
    <property type="entry name" value="WD40/YVTN_repeat-like_dom_sf"/>
</dbReference>
<protein>
    <recommendedName>
        <fullName evidence="3">WD40 repeat domain-containing protein</fullName>
    </recommendedName>
</protein>
<dbReference type="EMBL" id="UINC01005017">
    <property type="protein sequence ID" value="SVA18476.1"/>
    <property type="molecule type" value="Genomic_DNA"/>
</dbReference>
<accession>A0A381TQY4</accession>
<organism evidence="2">
    <name type="scientific">marine metagenome</name>
    <dbReference type="NCBI Taxonomy" id="408172"/>
    <lineage>
        <taxon>unclassified sequences</taxon>
        <taxon>metagenomes</taxon>
        <taxon>ecological metagenomes</taxon>
    </lineage>
</organism>
<dbReference type="AlphaFoldDB" id="A0A381TQY4"/>
<feature type="transmembrane region" description="Helical" evidence="1">
    <location>
        <begin position="353"/>
        <end position="375"/>
    </location>
</feature>
<sequence length="405" mass="43530">MNRGSSKALALAFAMLMMAPVVSAGSAVGLYEKINLSEQDLGLNGAAVDPLGEWAIVFGADSYLELVRTSNPEDRVELLWNGGEDLTYGDFHPGGQTALIVGSDGQVLRYAREDHSVTDAGGDLEFEQIRLTAVAWNTGGSWAYVGGSDGWLWRMRAAADGGAEVHPIQGRGASDITGMDCHPSMMVCVVTSLMDGIGVIDRDHTLYWVGGTGYPWSDVICPSAETADCVAVSSDRNIASVTLHEDVASASEVSLVQVTGVEGYLTGISHQSGDRSLISVTPFSLIEHDLSENASFPWLENADAVEYDADVSGSRIVATWSTDRDSGWILTDRGALVQYHPPYSNTIGGVLEVWILIAIPAVTLLVILSFAISLSPGLQQWFTLRFGTAEEKRMARREARKKKGR</sequence>
<keyword evidence="1" id="KW-0812">Transmembrane</keyword>
<keyword evidence="1" id="KW-1133">Transmembrane helix</keyword>
<proteinExistence type="predicted"/>
<reference evidence="2" key="1">
    <citation type="submission" date="2018-05" db="EMBL/GenBank/DDBJ databases">
        <authorList>
            <person name="Lanie J.A."/>
            <person name="Ng W.-L."/>
            <person name="Kazmierczak K.M."/>
            <person name="Andrzejewski T.M."/>
            <person name="Davidsen T.M."/>
            <person name="Wayne K.J."/>
            <person name="Tettelin H."/>
            <person name="Glass J.I."/>
            <person name="Rusch D."/>
            <person name="Podicherti R."/>
            <person name="Tsui H.-C.T."/>
            <person name="Winkler M.E."/>
        </authorList>
    </citation>
    <scope>NUCLEOTIDE SEQUENCE</scope>
</reference>
<dbReference type="SUPFAM" id="SSF75011">
    <property type="entry name" value="3-carboxy-cis,cis-mucoante lactonizing enzyme"/>
    <property type="match status" value="1"/>
</dbReference>
<evidence type="ECO:0000256" key="1">
    <source>
        <dbReference type="SAM" id="Phobius"/>
    </source>
</evidence>
<dbReference type="Gene3D" id="2.130.10.10">
    <property type="entry name" value="YVTN repeat-like/Quinoprotein amine dehydrogenase"/>
    <property type="match status" value="1"/>
</dbReference>
<gene>
    <name evidence="2" type="ORF">METZ01_LOCUS71330</name>
</gene>
<name>A0A381TQY4_9ZZZZ</name>
<keyword evidence="1" id="KW-0472">Membrane</keyword>
<evidence type="ECO:0008006" key="3">
    <source>
        <dbReference type="Google" id="ProtNLM"/>
    </source>
</evidence>
<evidence type="ECO:0000313" key="2">
    <source>
        <dbReference type="EMBL" id="SVA18476.1"/>
    </source>
</evidence>